<comment type="function">
    <text evidence="10">Part of the binding-protein-dependent transport system for phosphate; probably responsible for the translocation of the substrate across the membrane.</text>
</comment>
<dbReference type="InterPro" id="IPR011864">
    <property type="entry name" value="Phosphate_PstC"/>
</dbReference>
<evidence type="ECO:0000256" key="7">
    <source>
        <dbReference type="ARBA" id="ARBA00022989"/>
    </source>
</evidence>
<accession>A0A117SYL2</accession>
<dbReference type="CDD" id="cd06261">
    <property type="entry name" value="TM_PBP2"/>
    <property type="match status" value="1"/>
</dbReference>
<feature type="transmembrane region" description="Helical" evidence="9">
    <location>
        <begin position="12"/>
        <end position="34"/>
    </location>
</feature>
<dbReference type="AlphaFoldDB" id="A0A117SYL2"/>
<feature type="transmembrane region" description="Helical" evidence="9">
    <location>
        <begin position="83"/>
        <end position="111"/>
    </location>
</feature>
<feature type="transmembrane region" description="Helical" evidence="9">
    <location>
        <begin position="232"/>
        <end position="254"/>
    </location>
</feature>
<comment type="caution">
    <text evidence="12">The sequence shown here is derived from an EMBL/GenBank/DDBJ whole genome shotgun (WGS) entry which is preliminary data.</text>
</comment>
<reference evidence="12 13" key="1">
    <citation type="submission" date="2015-12" db="EMBL/GenBank/DDBJ databases">
        <title>Draft genome sequence of Acidibacillus ferrooxidans ITV001, isolated from a chalcopyrite acid mine drainage site in Brazil.</title>
        <authorList>
            <person name="Dall'Agnol H."/>
            <person name="Nancucheo I."/>
            <person name="Johnson B."/>
            <person name="Oliveira R."/>
            <person name="Leite L."/>
            <person name="Pylro V."/>
            <person name="Nunes G.L."/>
            <person name="Tzotzos G."/>
            <person name="Fernandes G.R."/>
            <person name="Dutra J."/>
            <person name="Orellana S.C."/>
            <person name="Oliveira G."/>
        </authorList>
    </citation>
    <scope>NUCLEOTIDE SEQUENCE [LARGE SCALE GENOMIC DNA]</scope>
    <source>
        <strain evidence="13">ITV01</strain>
    </source>
</reference>
<protein>
    <recommendedName>
        <fullName evidence="10">Phosphate transport system permease protein</fullName>
    </recommendedName>
</protein>
<sequence length="329" mass="35120">MKRERFLSPIFRVTTGVMASSPFLILLFILIVLIHDAIPAIRYQGFSFFTGITWNMGNMYANNPIVHNGVQAAPGASFGILPFIVGTLGSSLIALLIGVPFALMTAFALVYKVPKPIQRVLSPLLELLAGIPSVVYGLWGVETLSPFIEFKLGPLLTRLGHTMPFLAGPVGTGFGLLTSGLVLAIMIVPIITATARDLLMQVPALSLEGAHALGLTSFESVRFVAYPFVKRGIFGAIVLGLGRALGETMAVLMVSGDAANYLPYNLYSPISTMASTIAALLDSALTDFTSMSVHALAFIALTLLVITVITNLVARLLVSMGRQNVHVEM</sequence>
<gene>
    <name evidence="12" type="ORF">ATW55_12340</name>
</gene>
<evidence type="ECO:0000256" key="2">
    <source>
        <dbReference type="ARBA" id="ARBA00007069"/>
    </source>
</evidence>
<feature type="transmembrane region" description="Helical" evidence="9">
    <location>
        <begin position="123"/>
        <end position="141"/>
    </location>
</feature>
<feature type="transmembrane region" description="Helical" evidence="9">
    <location>
        <begin position="161"/>
        <end position="191"/>
    </location>
</feature>
<evidence type="ECO:0000313" key="12">
    <source>
        <dbReference type="EMBL" id="KUO97096.1"/>
    </source>
</evidence>
<dbReference type="InterPro" id="IPR051124">
    <property type="entry name" value="Phosphate_Transport_Permease"/>
</dbReference>
<dbReference type="PANTHER" id="PTHR30425:SF1">
    <property type="entry name" value="PHOSPHATE TRANSPORT SYSTEM PERMEASE PROTEIN PSTC"/>
    <property type="match status" value="1"/>
</dbReference>
<evidence type="ECO:0000259" key="11">
    <source>
        <dbReference type="PROSITE" id="PS50928"/>
    </source>
</evidence>
<dbReference type="InterPro" id="IPR035906">
    <property type="entry name" value="MetI-like_sf"/>
</dbReference>
<keyword evidence="4 10" id="KW-1003">Cell membrane</keyword>
<dbReference type="Proteomes" id="UP000053557">
    <property type="component" value="Unassembled WGS sequence"/>
</dbReference>
<evidence type="ECO:0000256" key="4">
    <source>
        <dbReference type="ARBA" id="ARBA00022475"/>
    </source>
</evidence>
<evidence type="ECO:0000256" key="9">
    <source>
        <dbReference type="RuleBase" id="RU363032"/>
    </source>
</evidence>
<evidence type="ECO:0000256" key="1">
    <source>
        <dbReference type="ARBA" id="ARBA00004651"/>
    </source>
</evidence>
<comment type="subcellular location">
    <subcellularLocation>
        <location evidence="1 9">Cell membrane</location>
        <topology evidence="1 9">Multi-pass membrane protein</topology>
    </subcellularLocation>
</comment>
<dbReference type="Pfam" id="PF00528">
    <property type="entry name" value="BPD_transp_1"/>
    <property type="match status" value="1"/>
</dbReference>
<keyword evidence="6 9" id="KW-0812">Transmembrane</keyword>
<feature type="domain" description="ABC transmembrane type-1" evidence="11">
    <location>
        <begin position="84"/>
        <end position="314"/>
    </location>
</feature>
<comment type="similarity">
    <text evidence="2 10">Belongs to the binding-protein-dependent transport system permease family. CysTW subfamily.</text>
</comment>
<evidence type="ECO:0000256" key="8">
    <source>
        <dbReference type="ARBA" id="ARBA00023136"/>
    </source>
</evidence>
<keyword evidence="13" id="KW-1185">Reference proteome</keyword>
<evidence type="ECO:0000256" key="6">
    <source>
        <dbReference type="ARBA" id="ARBA00022692"/>
    </source>
</evidence>
<dbReference type="GO" id="GO:0005886">
    <property type="term" value="C:plasma membrane"/>
    <property type="evidence" value="ECO:0007669"/>
    <property type="project" value="UniProtKB-SubCell"/>
</dbReference>
<dbReference type="GO" id="GO:0006817">
    <property type="term" value="P:phosphate ion transport"/>
    <property type="evidence" value="ECO:0007669"/>
    <property type="project" value="UniProtKB-KW"/>
</dbReference>
<feature type="transmembrane region" description="Helical" evidence="9">
    <location>
        <begin position="297"/>
        <end position="318"/>
    </location>
</feature>
<keyword evidence="7 9" id="KW-1133">Transmembrane helix</keyword>
<keyword evidence="5 10" id="KW-0592">Phosphate transport</keyword>
<dbReference type="NCBIfam" id="TIGR02138">
    <property type="entry name" value="phosphate_pstC"/>
    <property type="match status" value="1"/>
</dbReference>
<evidence type="ECO:0000313" key="13">
    <source>
        <dbReference type="Proteomes" id="UP000053557"/>
    </source>
</evidence>
<dbReference type="PROSITE" id="PS50928">
    <property type="entry name" value="ABC_TM1"/>
    <property type="match status" value="1"/>
</dbReference>
<dbReference type="SUPFAM" id="SSF161098">
    <property type="entry name" value="MetI-like"/>
    <property type="match status" value="1"/>
</dbReference>
<dbReference type="RefSeq" id="WP_067711527.1">
    <property type="nucleotide sequence ID" value="NZ_LPVJ01000006.1"/>
</dbReference>
<organism evidence="12 13">
    <name type="scientific">Ferroacidibacillus organovorans</name>
    <dbReference type="NCBI Taxonomy" id="1765683"/>
    <lineage>
        <taxon>Bacteria</taxon>
        <taxon>Bacillati</taxon>
        <taxon>Bacillota</taxon>
        <taxon>Bacilli</taxon>
        <taxon>Bacillales</taxon>
        <taxon>Alicyclobacillaceae</taxon>
        <taxon>Ferroacidibacillus</taxon>
    </lineage>
</organism>
<evidence type="ECO:0000256" key="5">
    <source>
        <dbReference type="ARBA" id="ARBA00022592"/>
    </source>
</evidence>
<evidence type="ECO:0000256" key="10">
    <source>
        <dbReference type="RuleBase" id="RU363054"/>
    </source>
</evidence>
<dbReference type="Gene3D" id="1.10.3720.10">
    <property type="entry name" value="MetI-like"/>
    <property type="match status" value="1"/>
</dbReference>
<keyword evidence="8 9" id="KW-0472">Membrane</keyword>
<dbReference type="InterPro" id="IPR000515">
    <property type="entry name" value="MetI-like"/>
</dbReference>
<dbReference type="PANTHER" id="PTHR30425">
    <property type="entry name" value="PHOSPHATE TRANSPORT SYSTEM PERMEASE PROTEIN PST"/>
    <property type="match status" value="1"/>
</dbReference>
<dbReference type="GO" id="GO:0005315">
    <property type="term" value="F:phosphate transmembrane transporter activity"/>
    <property type="evidence" value="ECO:0007669"/>
    <property type="project" value="InterPro"/>
</dbReference>
<name>A0A117SYL2_9BACL</name>
<evidence type="ECO:0000256" key="3">
    <source>
        <dbReference type="ARBA" id="ARBA00022448"/>
    </source>
</evidence>
<proteinExistence type="inferred from homology"/>
<dbReference type="EMBL" id="LPVJ01000006">
    <property type="protein sequence ID" value="KUO97096.1"/>
    <property type="molecule type" value="Genomic_DNA"/>
</dbReference>
<keyword evidence="3 9" id="KW-0813">Transport</keyword>